<protein>
    <submittedName>
        <fullName evidence="4">Unannotated protein</fullName>
    </submittedName>
</protein>
<dbReference type="Pfam" id="PF01025">
    <property type="entry name" value="GrpE"/>
    <property type="match status" value="1"/>
</dbReference>
<evidence type="ECO:0000256" key="3">
    <source>
        <dbReference type="SAM" id="MobiDB-lite"/>
    </source>
</evidence>
<dbReference type="PROSITE" id="PS01071">
    <property type="entry name" value="GRPE"/>
    <property type="match status" value="1"/>
</dbReference>
<feature type="region of interest" description="Disordered" evidence="3">
    <location>
        <begin position="1"/>
        <end position="58"/>
    </location>
</feature>
<dbReference type="CDD" id="cd00446">
    <property type="entry name" value="GrpE"/>
    <property type="match status" value="1"/>
</dbReference>
<dbReference type="HAMAP" id="MF_01151">
    <property type="entry name" value="GrpE"/>
    <property type="match status" value="1"/>
</dbReference>
<sequence length="190" mass="20931">MTNASELHDESSEGVKISDKRRIDPQTGQPRDESAAAQNSGDASKEASENSSDKVSELTADLQRITAEYANYRKRVDRDRELIRDMSTSVALEQLIPILDDISRAREHGDLTGTFSTVADALSTVTKRLGLVEFGKVDEDFDPSIHEALSSMEDENVETQKVGTVAQVGYKVGERILRPARVIVKQPKAN</sequence>
<dbReference type="InterPro" id="IPR009012">
    <property type="entry name" value="GrpE_head"/>
</dbReference>
<dbReference type="Gene3D" id="3.90.20.20">
    <property type="match status" value="1"/>
</dbReference>
<dbReference type="GO" id="GO:0000774">
    <property type="term" value="F:adenyl-nucleotide exchange factor activity"/>
    <property type="evidence" value="ECO:0007669"/>
    <property type="project" value="InterPro"/>
</dbReference>
<evidence type="ECO:0000256" key="1">
    <source>
        <dbReference type="ARBA" id="ARBA00009054"/>
    </source>
</evidence>
<name>A0A6J6ESS2_9ZZZZ</name>
<dbReference type="GO" id="GO:0051082">
    <property type="term" value="F:unfolded protein binding"/>
    <property type="evidence" value="ECO:0007669"/>
    <property type="project" value="TreeGrafter"/>
</dbReference>
<dbReference type="InterPro" id="IPR013805">
    <property type="entry name" value="GrpE_CC"/>
</dbReference>
<dbReference type="SUPFAM" id="SSF58014">
    <property type="entry name" value="Coiled-coil domain of nucleotide exchange factor GrpE"/>
    <property type="match status" value="1"/>
</dbReference>
<dbReference type="Gene3D" id="2.30.22.10">
    <property type="entry name" value="Head domain of nucleotide exchange factor GrpE"/>
    <property type="match status" value="1"/>
</dbReference>
<dbReference type="AlphaFoldDB" id="A0A6J6ESS2"/>
<dbReference type="GO" id="GO:0006457">
    <property type="term" value="P:protein folding"/>
    <property type="evidence" value="ECO:0007669"/>
    <property type="project" value="InterPro"/>
</dbReference>
<organism evidence="4">
    <name type="scientific">freshwater metagenome</name>
    <dbReference type="NCBI Taxonomy" id="449393"/>
    <lineage>
        <taxon>unclassified sequences</taxon>
        <taxon>metagenomes</taxon>
        <taxon>ecological metagenomes</taxon>
    </lineage>
</organism>
<dbReference type="SUPFAM" id="SSF51064">
    <property type="entry name" value="Head domain of nucleotide exchange factor GrpE"/>
    <property type="match status" value="1"/>
</dbReference>
<dbReference type="PRINTS" id="PR00773">
    <property type="entry name" value="GRPEPROTEIN"/>
</dbReference>
<evidence type="ECO:0000256" key="2">
    <source>
        <dbReference type="ARBA" id="ARBA00023186"/>
    </source>
</evidence>
<accession>A0A6J6ESS2</accession>
<dbReference type="PANTHER" id="PTHR21237:SF23">
    <property type="entry name" value="GRPE PROTEIN HOMOLOG, MITOCHONDRIAL"/>
    <property type="match status" value="1"/>
</dbReference>
<proteinExistence type="inferred from homology"/>
<dbReference type="InterPro" id="IPR000740">
    <property type="entry name" value="GrpE"/>
</dbReference>
<gene>
    <name evidence="4" type="ORF">UFOPK1740_00782</name>
</gene>
<feature type="compositionally biased region" description="Basic and acidic residues" evidence="3">
    <location>
        <begin position="1"/>
        <end position="34"/>
    </location>
</feature>
<evidence type="ECO:0000313" key="4">
    <source>
        <dbReference type="EMBL" id="CAB4579206.1"/>
    </source>
</evidence>
<dbReference type="GO" id="GO:0051087">
    <property type="term" value="F:protein-folding chaperone binding"/>
    <property type="evidence" value="ECO:0007669"/>
    <property type="project" value="InterPro"/>
</dbReference>
<dbReference type="PANTHER" id="PTHR21237">
    <property type="entry name" value="GRPE PROTEIN"/>
    <property type="match status" value="1"/>
</dbReference>
<feature type="compositionally biased region" description="Basic and acidic residues" evidence="3">
    <location>
        <begin position="43"/>
        <end position="56"/>
    </location>
</feature>
<dbReference type="EMBL" id="CAEZTU010000033">
    <property type="protein sequence ID" value="CAB4579206.1"/>
    <property type="molecule type" value="Genomic_DNA"/>
</dbReference>
<reference evidence="4" key="1">
    <citation type="submission" date="2020-05" db="EMBL/GenBank/DDBJ databases">
        <authorList>
            <person name="Chiriac C."/>
            <person name="Salcher M."/>
            <person name="Ghai R."/>
            <person name="Kavagutti S V."/>
        </authorList>
    </citation>
    <scope>NUCLEOTIDE SEQUENCE</scope>
</reference>
<comment type="similarity">
    <text evidence="1">Belongs to the GrpE family.</text>
</comment>
<dbReference type="GO" id="GO:0042803">
    <property type="term" value="F:protein homodimerization activity"/>
    <property type="evidence" value="ECO:0007669"/>
    <property type="project" value="InterPro"/>
</dbReference>
<keyword evidence="2" id="KW-0143">Chaperone</keyword>